<dbReference type="InterPro" id="IPR005629">
    <property type="entry name" value="Skn1/Kre6/Sbg1"/>
</dbReference>
<dbReference type="GO" id="GO:0006078">
    <property type="term" value="P:(1-&gt;6)-beta-D-glucan biosynthetic process"/>
    <property type="evidence" value="ECO:0007669"/>
    <property type="project" value="TreeGrafter"/>
</dbReference>
<proteinExistence type="inferred from homology"/>
<feature type="compositionally biased region" description="Low complexity" evidence="9">
    <location>
        <begin position="52"/>
        <end position="61"/>
    </location>
</feature>
<organism evidence="12">
    <name type="scientific">Kwoniella dejecticola CBS 10117</name>
    <dbReference type="NCBI Taxonomy" id="1296121"/>
    <lineage>
        <taxon>Eukaryota</taxon>
        <taxon>Fungi</taxon>
        <taxon>Dikarya</taxon>
        <taxon>Basidiomycota</taxon>
        <taxon>Agaricomycotina</taxon>
        <taxon>Tremellomycetes</taxon>
        <taxon>Tremellales</taxon>
        <taxon>Cryptococcaceae</taxon>
        <taxon>Kwoniella</taxon>
    </lineage>
</organism>
<dbReference type="GO" id="GO:0005789">
    <property type="term" value="C:endoplasmic reticulum membrane"/>
    <property type="evidence" value="ECO:0007669"/>
    <property type="project" value="TreeGrafter"/>
</dbReference>
<protein>
    <submittedName>
        <fullName evidence="12">Glucosidase</fullName>
    </submittedName>
</protein>
<evidence type="ECO:0000256" key="10">
    <source>
        <dbReference type="SAM" id="Phobius"/>
    </source>
</evidence>
<dbReference type="OrthoDB" id="412647at2759"/>
<evidence type="ECO:0000313" key="14">
    <source>
        <dbReference type="Proteomes" id="UP000078595"/>
    </source>
</evidence>
<evidence type="ECO:0000256" key="1">
    <source>
        <dbReference type="ARBA" id="ARBA00004606"/>
    </source>
</evidence>
<feature type="region of interest" description="Disordered" evidence="9">
    <location>
        <begin position="1"/>
        <end position="61"/>
    </location>
</feature>
<keyword evidence="6 10" id="KW-0472">Membrane</keyword>
<keyword evidence="4" id="KW-0735">Signal-anchor</keyword>
<keyword evidence="3 10" id="KW-0812">Transmembrane</keyword>
<dbReference type="GO" id="GO:0005886">
    <property type="term" value="C:plasma membrane"/>
    <property type="evidence" value="ECO:0007669"/>
    <property type="project" value="TreeGrafter"/>
</dbReference>
<keyword evidence="14" id="KW-1185">Reference proteome</keyword>
<dbReference type="AlphaFoldDB" id="A0A1A6ACG2"/>
<keyword evidence="7" id="KW-0325">Glycoprotein</keyword>
<dbReference type="FunFam" id="2.60.120.200:FF:000135">
    <property type="entry name" value="Related to KRE6-glucan synthase subunit"/>
    <property type="match status" value="1"/>
</dbReference>
<evidence type="ECO:0000256" key="8">
    <source>
        <dbReference type="ARBA" id="ARBA00023316"/>
    </source>
</evidence>
<dbReference type="InterPro" id="IPR000757">
    <property type="entry name" value="Beta-glucanase-like"/>
</dbReference>
<accession>A0A1A6ACG2</accession>
<evidence type="ECO:0000256" key="3">
    <source>
        <dbReference type="ARBA" id="ARBA00022692"/>
    </source>
</evidence>
<dbReference type="PROSITE" id="PS51762">
    <property type="entry name" value="GH16_2"/>
    <property type="match status" value="1"/>
</dbReference>
<dbReference type="Proteomes" id="UP000078595">
    <property type="component" value="Chromosome 2"/>
</dbReference>
<keyword evidence="5 10" id="KW-1133">Transmembrane helix</keyword>
<evidence type="ECO:0000313" key="12">
    <source>
        <dbReference type="EMBL" id="OBR87728.1"/>
    </source>
</evidence>
<dbReference type="EMBL" id="CP144531">
    <property type="protein sequence ID" value="WWC59372.1"/>
    <property type="molecule type" value="Genomic_DNA"/>
</dbReference>
<dbReference type="STRING" id="1296121.A0A1A6ACG2"/>
<evidence type="ECO:0000313" key="13">
    <source>
        <dbReference type="EMBL" id="WWC59372.1"/>
    </source>
</evidence>
<feature type="compositionally biased region" description="Polar residues" evidence="9">
    <location>
        <begin position="18"/>
        <end position="51"/>
    </location>
</feature>
<dbReference type="GeneID" id="28965639"/>
<reference evidence="13" key="2">
    <citation type="submission" date="2013-07" db="EMBL/GenBank/DDBJ databases">
        <authorList>
            <consortium name="The Broad Institute Genome Sequencing Platform"/>
            <person name="Cuomo C."/>
            <person name="Litvintseva A."/>
            <person name="Chen Y."/>
            <person name="Heitman J."/>
            <person name="Sun S."/>
            <person name="Springer D."/>
            <person name="Dromer F."/>
            <person name="Young S.K."/>
            <person name="Zeng Q."/>
            <person name="Gargeya S."/>
            <person name="Fitzgerald M."/>
            <person name="Abouelleil A."/>
            <person name="Alvarado L."/>
            <person name="Berlin A.M."/>
            <person name="Chapman S.B."/>
            <person name="Dewar J."/>
            <person name="Goldberg J."/>
            <person name="Griggs A."/>
            <person name="Gujja S."/>
            <person name="Hansen M."/>
            <person name="Howarth C."/>
            <person name="Imamovic A."/>
            <person name="Larimer J."/>
            <person name="McCowan C."/>
            <person name="Murphy C."/>
            <person name="Pearson M."/>
            <person name="Priest M."/>
            <person name="Roberts A."/>
            <person name="Saif S."/>
            <person name="Shea T."/>
            <person name="Sykes S."/>
            <person name="Wortman J."/>
            <person name="Nusbaum C."/>
            <person name="Birren B."/>
        </authorList>
    </citation>
    <scope>NUCLEOTIDE SEQUENCE</scope>
    <source>
        <strain evidence="13">CBS 10117</strain>
    </source>
</reference>
<dbReference type="RefSeq" id="XP_018265570.1">
    <property type="nucleotide sequence ID" value="XM_018405289.1"/>
</dbReference>
<sequence length="625" mass="68377">MQYGSQSPSLGREPLLASAQTPGMSQRLSESSLASYEQSRSHSQMSHRGQTASSAGQSYASFSSGNRFGPTANLAPTTTTPSSAASDAALTKGAYATGGLDDDDDLDDHLHTFTAAERKDLNTPFDIASWRGWANALTLMFLALGGIMLFAGYPIIAWYYGNSNSSGANTSGYNLGGINASGQYPSITGLPSLIDADTPADSYTKTGADGNTWDLVFSDEFNKEGRTFYDGDDPFFQAVDFHYWATGDFEWYDPSAATTADGHLILTMTQEPIHDLNFKSAMIQSWNKLCFNKNAYIEVSASLPGTTSTGGFWPGIWTMGNLGRPGYGATTEGLWPYTYDSCDIGTLANQTYVNGTGPAATLTTGSDSGPLSYLPGQRLSACTCSGEDHPGPNVGVGRGAPEIDMIEAQIILSEERGEVSQSFQVAPFDDYYQWDNTTTANYKQYDTSLTYWNTYLGGSYQQAVSALTRVPRDIYYSQPGANQQFTTFGLEWQSYPDKREDGYIAWYSDGKPSWTMHADAVAENPRVGVGRRIIPEEPMALIFNFGMSNNFQAVNFDELIWPNYVRIDYIRVYQRTDSGSIGCDPSDYPTADYISRHTEAYNNANYTTWAAYGQSFPKNKLKDSC</sequence>
<feature type="domain" description="GH16" evidence="11">
    <location>
        <begin position="196"/>
        <end position="578"/>
    </location>
</feature>
<dbReference type="PANTHER" id="PTHR31361">
    <property type="entry name" value="BETA-GLUCAN SYNTHESIS-ASSOCIATED PROTEIN KRE6-RELATED"/>
    <property type="match status" value="1"/>
</dbReference>
<evidence type="ECO:0000259" key="11">
    <source>
        <dbReference type="PROSITE" id="PS51762"/>
    </source>
</evidence>
<name>A0A1A6ACG2_9TREE</name>
<evidence type="ECO:0000256" key="7">
    <source>
        <dbReference type="ARBA" id="ARBA00023180"/>
    </source>
</evidence>
<dbReference type="EMBL" id="KI894028">
    <property type="protein sequence ID" value="OBR87728.1"/>
    <property type="molecule type" value="Genomic_DNA"/>
</dbReference>
<dbReference type="GO" id="GO:0015926">
    <property type="term" value="F:glucosidase activity"/>
    <property type="evidence" value="ECO:0007669"/>
    <property type="project" value="TreeGrafter"/>
</dbReference>
<evidence type="ECO:0000256" key="9">
    <source>
        <dbReference type="SAM" id="MobiDB-lite"/>
    </source>
</evidence>
<gene>
    <name evidence="12" type="ORF">I303_01940</name>
    <name evidence="13" type="ORF">I303_101924</name>
</gene>
<dbReference type="FunFam" id="2.60.120.200:FF:000140">
    <property type="entry name" value="Beta-glucan synthesis-associated protein"/>
    <property type="match status" value="1"/>
</dbReference>
<dbReference type="PANTHER" id="PTHR31361:SF15">
    <property type="entry name" value="GH16 DOMAIN-CONTAINING PROTEIN"/>
    <property type="match status" value="1"/>
</dbReference>
<evidence type="ECO:0000256" key="4">
    <source>
        <dbReference type="ARBA" id="ARBA00022968"/>
    </source>
</evidence>
<dbReference type="Gene3D" id="2.60.120.200">
    <property type="match status" value="1"/>
</dbReference>
<dbReference type="Pfam" id="PF03935">
    <property type="entry name" value="SKN1_KRE6_Sbg1"/>
    <property type="match status" value="1"/>
</dbReference>
<keyword evidence="8" id="KW-0961">Cell wall biogenesis/degradation</keyword>
<comment type="subcellular location">
    <subcellularLocation>
        <location evidence="1">Membrane</location>
        <topology evidence="1">Single-pass type II membrane protein</topology>
    </subcellularLocation>
</comment>
<dbReference type="GO" id="GO:0031505">
    <property type="term" value="P:fungal-type cell wall organization"/>
    <property type="evidence" value="ECO:0007669"/>
    <property type="project" value="TreeGrafter"/>
</dbReference>
<dbReference type="VEuPathDB" id="FungiDB:I303_01940"/>
<dbReference type="SUPFAM" id="SSF49899">
    <property type="entry name" value="Concanavalin A-like lectins/glucanases"/>
    <property type="match status" value="1"/>
</dbReference>
<evidence type="ECO:0000256" key="5">
    <source>
        <dbReference type="ARBA" id="ARBA00022989"/>
    </source>
</evidence>
<reference evidence="13" key="3">
    <citation type="submission" date="2024-02" db="EMBL/GenBank/DDBJ databases">
        <title>Comparative genomics of Cryptococcus and Kwoniella reveals pathogenesis evolution and contrasting modes of karyotype evolution via chromosome fusion or intercentromeric recombination.</title>
        <authorList>
            <person name="Coelho M.A."/>
            <person name="David-Palma M."/>
            <person name="Shea T."/>
            <person name="Bowers K."/>
            <person name="McGinley-Smith S."/>
            <person name="Mohammad A.W."/>
            <person name="Gnirke A."/>
            <person name="Yurkov A.M."/>
            <person name="Nowrousian M."/>
            <person name="Sun S."/>
            <person name="Cuomo C.A."/>
            <person name="Heitman J."/>
        </authorList>
    </citation>
    <scope>NUCLEOTIDE SEQUENCE</scope>
    <source>
        <strain evidence="13">CBS 10117</strain>
    </source>
</reference>
<evidence type="ECO:0000256" key="2">
    <source>
        <dbReference type="ARBA" id="ARBA00010962"/>
    </source>
</evidence>
<dbReference type="KEGG" id="kdj:28965639"/>
<dbReference type="InterPro" id="IPR013320">
    <property type="entry name" value="ConA-like_dom_sf"/>
</dbReference>
<comment type="similarity">
    <text evidence="2">Belongs to the SKN1/KRE6 family.</text>
</comment>
<dbReference type="CDD" id="cd02180">
    <property type="entry name" value="GH16_fungal_KRE6_glucanase"/>
    <property type="match status" value="1"/>
</dbReference>
<reference evidence="12" key="1">
    <citation type="submission" date="2013-07" db="EMBL/GenBank/DDBJ databases">
        <title>The Genome Sequence of Cryptococcus dejecticola CBS10117.</title>
        <authorList>
            <consortium name="The Broad Institute Genome Sequencing Platform"/>
            <person name="Cuomo C."/>
            <person name="Litvintseva A."/>
            <person name="Chen Y."/>
            <person name="Heitman J."/>
            <person name="Sun S."/>
            <person name="Springer D."/>
            <person name="Dromer F."/>
            <person name="Young S.K."/>
            <person name="Zeng Q."/>
            <person name="Gargeya S."/>
            <person name="Fitzgerald M."/>
            <person name="Abouelleil A."/>
            <person name="Alvarado L."/>
            <person name="Berlin A.M."/>
            <person name="Chapman S.B."/>
            <person name="Dewar J."/>
            <person name="Goldberg J."/>
            <person name="Griggs A."/>
            <person name="Gujja S."/>
            <person name="Hansen M."/>
            <person name="Howarth C."/>
            <person name="Imamovic A."/>
            <person name="Larimer J."/>
            <person name="McCowan C."/>
            <person name="Murphy C."/>
            <person name="Pearson M."/>
            <person name="Priest M."/>
            <person name="Roberts A."/>
            <person name="Saif S."/>
            <person name="Shea T."/>
            <person name="Sykes S."/>
            <person name="Wortman J."/>
            <person name="Nusbaum C."/>
            <person name="Birren B."/>
        </authorList>
    </citation>
    <scope>NUCLEOTIDE SEQUENCE [LARGE SCALE GENOMIC DNA]</scope>
    <source>
        <strain evidence="12">CBS 10117</strain>
    </source>
</reference>
<evidence type="ECO:0000256" key="6">
    <source>
        <dbReference type="ARBA" id="ARBA00023136"/>
    </source>
</evidence>
<feature type="transmembrane region" description="Helical" evidence="10">
    <location>
        <begin position="139"/>
        <end position="161"/>
    </location>
</feature>